<gene>
    <name evidence="2" type="ORF">DPC56_01570</name>
</gene>
<reference evidence="2 3" key="1">
    <citation type="submission" date="2018-06" db="EMBL/GenBank/DDBJ databases">
        <title>Draft genome sequence of hyperthermophilic methanogen Methanothermobacter tenebrarum sp. MCM-B 1447.</title>
        <authorList>
            <person name="Pore S.D."/>
            <person name="Dagar S."/>
            <person name="Dhakephalkar P.K."/>
        </authorList>
    </citation>
    <scope>NUCLEOTIDE SEQUENCE [LARGE SCALE GENOMIC DNA]</scope>
    <source>
        <strain evidence="2 3">MCM B 1447</strain>
    </source>
</reference>
<organism evidence="2 3">
    <name type="scientific">Methanothermobacter tenebrarum</name>
    <dbReference type="NCBI Taxonomy" id="680118"/>
    <lineage>
        <taxon>Archaea</taxon>
        <taxon>Methanobacteriati</taxon>
        <taxon>Methanobacteriota</taxon>
        <taxon>Methanomada group</taxon>
        <taxon>Methanobacteria</taxon>
        <taxon>Methanobacteriales</taxon>
        <taxon>Methanobacteriaceae</taxon>
        <taxon>Methanothermobacter</taxon>
    </lineage>
</organism>
<evidence type="ECO:0000313" key="2">
    <source>
        <dbReference type="EMBL" id="RAO79496.1"/>
    </source>
</evidence>
<dbReference type="Proteomes" id="UP000249782">
    <property type="component" value="Unassembled WGS sequence"/>
</dbReference>
<feature type="transmembrane region" description="Helical" evidence="1">
    <location>
        <begin position="18"/>
        <end position="35"/>
    </location>
</feature>
<protein>
    <recommendedName>
        <fullName evidence="4">EamA domain-containing protein</fullName>
    </recommendedName>
</protein>
<keyword evidence="1" id="KW-0812">Transmembrane</keyword>
<feature type="transmembrane region" description="Helical" evidence="1">
    <location>
        <begin position="41"/>
        <end position="60"/>
    </location>
</feature>
<keyword evidence="1" id="KW-1133">Transmembrane helix</keyword>
<comment type="caution">
    <text evidence="2">The sequence shown here is derived from an EMBL/GenBank/DDBJ whole genome shotgun (WGS) entry which is preliminary data.</text>
</comment>
<dbReference type="RefSeq" id="WP_112093325.1">
    <property type="nucleotide sequence ID" value="NZ_QLOE01000002.1"/>
</dbReference>
<dbReference type="EMBL" id="QLOE01000002">
    <property type="protein sequence ID" value="RAO79496.1"/>
    <property type="molecule type" value="Genomic_DNA"/>
</dbReference>
<sequence>MGTFISLNFTDNKNLIKINWAGIILTTIMWGFHYIQNPLNILANVQNIILLVTIILTWKFNRQIIRGKMPIWTSRTLMIFWLIFLFLRVTI</sequence>
<dbReference type="AlphaFoldDB" id="A0A328PII2"/>
<keyword evidence="3" id="KW-1185">Reference proteome</keyword>
<evidence type="ECO:0000313" key="3">
    <source>
        <dbReference type="Proteomes" id="UP000249782"/>
    </source>
</evidence>
<evidence type="ECO:0000256" key="1">
    <source>
        <dbReference type="SAM" id="Phobius"/>
    </source>
</evidence>
<feature type="transmembrane region" description="Helical" evidence="1">
    <location>
        <begin position="72"/>
        <end position="89"/>
    </location>
</feature>
<keyword evidence="1" id="KW-0472">Membrane</keyword>
<name>A0A328PII2_9EURY</name>
<evidence type="ECO:0008006" key="4">
    <source>
        <dbReference type="Google" id="ProtNLM"/>
    </source>
</evidence>
<proteinExistence type="predicted"/>
<accession>A0A328PII2</accession>